<dbReference type="PANTHER" id="PTHR12526:SF630">
    <property type="entry name" value="GLYCOSYLTRANSFERASE"/>
    <property type="match status" value="1"/>
</dbReference>
<dbReference type="Gene3D" id="3.40.50.2000">
    <property type="entry name" value="Glycogen Phosphorylase B"/>
    <property type="match status" value="2"/>
</dbReference>
<proteinExistence type="predicted"/>
<sequence length="411" mass="46617">MSKKLRILYAVGPENVVEAYKYWIKNQDSPSQVSVPYSSQFYEVCRSLDAVGYVVSQSDKSEFIQDERFTIERRPIPLASATGLMYHFRQVWCGLVLLFDAIRFKADFVIISSGTTHWFMLYLFSLLGHKIIPSIHCVLWAKYLPVRLADKLSLRLGRNLFADKFEGMLAVSHDIAEQVAQLTDGEHQPVLEFFPSFRRKDFENIPEPSEQTLPFRVLFAGRIEENKGVFDLLSIMKRFVGEGIKDIVFDVCGSGSALKSLRLEVKQAAIEDNFICHGHCSKDRMREIFGRSHVVIVPTKKEFSEGFNRVVCESILSGRPVVTSSVCPALSYVREAVVEVPTDDIKAYGNALLKLYGDKLFYDQKKQACSMLQEQFYDGQKSWGASLKSILLSAATKKELKLAADEVVSHY</sequence>
<reference evidence="2 3" key="1">
    <citation type="submission" date="2017-06" db="EMBL/GenBank/DDBJ databases">
        <title>Genome sequencing of cyanobaciteial culture collection at National Institute for Environmental Studies (NIES).</title>
        <authorList>
            <person name="Hirose Y."/>
            <person name="Shimura Y."/>
            <person name="Fujisawa T."/>
            <person name="Nakamura Y."/>
            <person name="Kawachi M."/>
        </authorList>
    </citation>
    <scope>NUCLEOTIDE SEQUENCE [LARGE SCALE GENOMIC DNA]</scope>
    <source>
        <strain evidence="2 3">NIES-267</strain>
    </source>
</reference>
<accession>A0A1Z4LMR6</accession>
<evidence type="ECO:0000313" key="2">
    <source>
        <dbReference type="EMBL" id="BAY82512.1"/>
    </source>
</evidence>
<keyword evidence="2" id="KW-0808">Transferase</keyword>
<evidence type="ECO:0000313" key="3">
    <source>
        <dbReference type="Proteomes" id="UP000218418"/>
    </source>
</evidence>
<dbReference type="OrthoDB" id="9783380at2"/>
<dbReference type="PANTHER" id="PTHR12526">
    <property type="entry name" value="GLYCOSYLTRANSFERASE"/>
    <property type="match status" value="1"/>
</dbReference>
<dbReference type="InterPro" id="IPR001296">
    <property type="entry name" value="Glyco_trans_1"/>
</dbReference>
<gene>
    <name evidence="2" type="ORF">NIES267_19930</name>
</gene>
<keyword evidence="3" id="KW-1185">Reference proteome</keyword>
<organism evidence="2 3">
    <name type="scientific">Calothrix parasitica NIES-267</name>
    <dbReference type="NCBI Taxonomy" id="1973488"/>
    <lineage>
        <taxon>Bacteria</taxon>
        <taxon>Bacillati</taxon>
        <taxon>Cyanobacteriota</taxon>
        <taxon>Cyanophyceae</taxon>
        <taxon>Nostocales</taxon>
        <taxon>Calotrichaceae</taxon>
        <taxon>Calothrix</taxon>
    </lineage>
</organism>
<dbReference type="GO" id="GO:0016757">
    <property type="term" value="F:glycosyltransferase activity"/>
    <property type="evidence" value="ECO:0007669"/>
    <property type="project" value="InterPro"/>
</dbReference>
<dbReference type="SUPFAM" id="SSF53756">
    <property type="entry name" value="UDP-Glycosyltransferase/glycogen phosphorylase"/>
    <property type="match status" value="1"/>
</dbReference>
<protein>
    <submittedName>
        <fullName evidence="2">Group 1 glycosyl transferase</fullName>
    </submittedName>
</protein>
<name>A0A1Z4LMR6_9CYAN</name>
<feature type="domain" description="Glycosyl transferase family 1" evidence="1">
    <location>
        <begin position="211"/>
        <end position="359"/>
    </location>
</feature>
<evidence type="ECO:0000259" key="1">
    <source>
        <dbReference type="Pfam" id="PF00534"/>
    </source>
</evidence>
<dbReference type="CDD" id="cd03801">
    <property type="entry name" value="GT4_PimA-like"/>
    <property type="match status" value="1"/>
</dbReference>
<dbReference type="Proteomes" id="UP000218418">
    <property type="component" value="Chromosome"/>
</dbReference>
<dbReference type="EMBL" id="AP018227">
    <property type="protein sequence ID" value="BAY82512.1"/>
    <property type="molecule type" value="Genomic_DNA"/>
</dbReference>
<dbReference type="Pfam" id="PF00534">
    <property type="entry name" value="Glycos_transf_1"/>
    <property type="match status" value="1"/>
</dbReference>
<dbReference type="AlphaFoldDB" id="A0A1Z4LMR6"/>